<dbReference type="InterPro" id="IPR003018">
    <property type="entry name" value="GAF"/>
</dbReference>
<keyword evidence="3" id="KW-1185">Reference proteome</keyword>
<dbReference type="Proteomes" id="UP000247591">
    <property type="component" value="Unassembled WGS sequence"/>
</dbReference>
<dbReference type="Gene3D" id="3.30.450.40">
    <property type="match status" value="1"/>
</dbReference>
<gene>
    <name evidence="2" type="ORF">DFR67_106137</name>
</gene>
<proteinExistence type="predicted"/>
<feature type="domain" description="GAF" evidence="1">
    <location>
        <begin position="88"/>
        <end position="201"/>
    </location>
</feature>
<dbReference type="EMBL" id="QJSP01000006">
    <property type="protein sequence ID" value="PYE17434.1"/>
    <property type="molecule type" value="Genomic_DNA"/>
</dbReference>
<name>A0A318RW61_WILLI</name>
<organism evidence="2 3">
    <name type="scientific">Williamsia limnetica</name>
    <dbReference type="NCBI Taxonomy" id="882452"/>
    <lineage>
        <taxon>Bacteria</taxon>
        <taxon>Bacillati</taxon>
        <taxon>Actinomycetota</taxon>
        <taxon>Actinomycetes</taxon>
        <taxon>Mycobacteriales</taxon>
        <taxon>Nocardiaceae</taxon>
        <taxon>Williamsia</taxon>
    </lineage>
</organism>
<reference evidence="2 3" key="1">
    <citation type="submission" date="2018-06" db="EMBL/GenBank/DDBJ databases">
        <title>Genomic Encyclopedia of Type Strains, Phase IV (KMG-IV): sequencing the most valuable type-strain genomes for metagenomic binning, comparative biology and taxonomic classification.</title>
        <authorList>
            <person name="Goeker M."/>
        </authorList>
    </citation>
    <scope>NUCLEOTIDE SEQUENCE [LARGE SCALE GENOMIC DNA]</scope>
    <source>
        <strain evidence="2 3">DSM 45521</strain>
    </source>
</reference>
<evidence type="ECO:0000259" key="1">
    <source>
        <dbReference type="Pfam" id="PF13185"/>
    </source>
</evidence>
<sequence length="300" mass="32261">MPRRQIGHGLAPHRPSPEHSAFFSAIPTGAVSKTHVWDSFNRGITYAFSIGKGLLVQDQWGQDGDPAQRAVAADACLPVTKSLTALCVDDVGVDGAAVAIMTDAARSRDLLCATDSVAARIDELQFTIGEGPCMDAFVGGESITTSDVGEQTAAARWPAFSSELLDEVGVRGIFAYPIFAGGAQLGVLELYRRQNTALTSSQNTAAHVLTIRLGAVVLSELETYRWSLDPTQYPRWEGSYRFARADVHAAVGMLSVRWKTSPADAGLRLRARAYAESRSISSMARDIVHRHGQLADEDAS</sequence>
<evidence type="ECO:0000313" key="3">
    <source>
        <dbReference type="Proteomes" id="UP000247591"/>
    </source>
</evidence>
<evidence type="ECO:0000313" key="2">
    <source>
        <dbReference type="EMBL" id="PYE17434.1"/>
    </source>
</evidence>
<comment type="caution">
    <text evidence="2">The sequence shown here is derived from an EMBL/GenBank/DDBJ whole genome shotgun (WGS) entry which is preliminary data.</text>
</comment>
<dbReference type="SUPFAM" id="SSF55781">
    <property type="entry name" value="GAF domain-like"/>
    <property type="match status" value="1"/>
</dbReference>
<dbReference type="InterPro" id="IPR029016">
    <property type="entry name" value="GAF-like_dom_sf"/>
</dbReference>
<dbReference type="AlphaFoldDB" id="A0A318RW61"/>
<protein>
    <recommendedName>
        <fullName evidence="1">GAF domain-containing protein</fullName>
    </recommendedName>
</protein>
<accession>A0A318RW61</accession>
<dbReference type="Pfam" id="PF13185">
    <property type="entry name" value="GAF_2"/>
    <property type="match status" value="1"/>
</dbReference>